<dbReference type="STRING" id="652787.SAMN05216490_2203"/>
<evidence type="ECO:0000256" key="8">
    <source>
        <dbReference type="SAM" id="Phobius"/>
    </source>
</evidence>
<evidence type="ECO:0000313" key="10">
    <source>
        <dbReference type="Proteomes" id="UP000199679"/>
    </source>
</evidence>
<gene>
    <name evidence="9" type="ORF">SAMN05216490_2203</name>
</gene>
<organism evidence="9 10">
    <name type="scientific">Mucilaginibacter mallensis</name>
    <dbReference type="NCBI Taxonomy" id="652787"/>
    <lineage>
        <taxon>Bacteria</taxon>
        <taxon>Pseudomonadati</taxon>
        <taxon>Bacteroidota</taxon>
        <taxon>Sphingobacteriia</taxon>
        <taxon>Sphingobacteriales</taxon>
        <taxon>Sphingobacteriaceae</taxon>
        <taxon>Mucilaginibacter</taxon>
    </lineage>
</organism>
<evidence type="ECO:0000256" key="2">
    <source>
        <dbReference type="ARBA" id="ARBA00022475"/>
    </source>
</evidence>
<sequence length="199" mass="22705">MVIDTYTSKWKKVPVAVRQFILRALAILISWKILYLVFLLPTRVLDRPLSHSVANGTSWLLNKYTNSTAYYAKSEIGTVITDNGPVVSPLEDVYFNQRNVISIEDPCNALELFVLYAGFIVCMPASLWRKIIFITGGILLIHITNVIRCAVVAYTIIYNPKYADFAHHYVFTFIVYALIIALWLIFSKKLKIAHAETEQ</sequence>
<keyword evidence="5" id="KW-0378">Hydrolase</keyword>
<dbReference type="OrthoDB" id="678161at2"/>
<keyword evidence="6 8" id="KW-1133">Transmembrane helix</keyword>
<dbReference type="RefSeq" id="WP_091372314.1">
    <property type="nucleotide sequence ID" value="NZ_LT629740.1"/>
</dbReference>
<feature type="transmembrane region" description="Helical" evidence="8">
    <location>
        <begin position="20"/>
        <end position="40"/>
    </location>
</feature>
<evidence type="ECO:0000256" key="5">
    <source>
        <dbReference type="ARBA" id="ARBA00022801"/>
    </source>
</evidence>
<keyword evidence="7 8" id="KW-0472">Membrane</keyword>
<keyword evidence="4 8" id="KW-0812">Transmembrane</keyword>
<feature type="transmembrane region" description="Helical" evidence="8">
    <location>
        <begin position="169"/>
        <end position="186"/>
    </location>
</feature>
<comment type="subcellular location">
    <subcellularLocation>
        <location evidence="1">Cell membrane</location>
        <topology evidence="1">Multi-pass membrane protein</topology>
    </subcellularLocation>
</comment>
<keyword evidence="3" id="KW-0645">Protease</keyword>
<dbReference type="EMBL" id="LT629740">
    <property type="protein sequence ID" value="SDS97069.1"/>
    <property type="molecule type" value="Genomic_DNA"/>
</dbReference>
<feature type="transmembrane region" description="Helical" evidence="8">
    <location>
        <begin position="131"/>
        <end position="157"/>
    </location>
</feature>
<dbReference type="NCBIfam" id="TIGR04178">
    <property type="entry name" value="exo_archaeo"/>
    <property type="match status" value="1"/>
</dbReference>
<protein>
    <submittedName>
        <fullName evidence="9">Exosortase/archaeosortase family protein</fullName>
    </submittedName>
</protein>
<dbReference type="Pfam" id="PF09721">
    <property type="entry name" value="Exosortase_EpsH"/>
    <property type="match status" value="1"/>
</dbReference>
<dbReference type="Proteomes" id="UP000199679">
    <property type="component" value="Chromosome I"/>
</dbReference>
<dbReference type="GO" id="GO:0006508">
    <property type="term" value="P:proteolysis"/>
    <property type="evidence" value="ECO:0007669"/>
    <property type="project" value="UniProtKB-KW"/>
</dbReference>
<proteinExistence type="predicted"/>
<reference evidence="9 10" key="1">
    <citation type="submission" date="2016-10" db="EMBL/GenBank/DDBJ databases">
        <authorList>
            <person name="de Groot N.N."/>
        </authorList>
    </citation>
    <scope>NUCLEOTIDE SEQUENCE [LARGE SCALE GENOMIC DNA]</scope>
    <source>
        <strain evidence="9 10">MP1X4</strain>
    </source>
</reference>
<dbReference type="GO" id="GO:0005886">
    <property type="term" value="C:plasma membrane"/>
    <property type="evidence" value="ECO:0007669"/>
    <property type="project" value="UniProtKB-SubCell"/>
</dbReference>
<dbReference type="AlphaFoldDB" id="A0A1H1WLL0"/>
<dbReference type="InterPro" id="IPR019127">
    <property type="entry name" value="Exosortase"/>
</dbReference>
<name>A0A1H1WLL0_MUCMA</name>
<evidence type="ECO:0000256" key="4">
    <source>
        <dbReference type="ARBA" id="ARBA00022692"/>
    </source>
</evidence>
<keyword evidence="2" id="KW-1003">Cell membrane</keyword>
<dbReference type="InterPro" id="IPR026392">
    <property type="entry name" value="Exo/Archaeosortase_dom"/>
</dbReference>
<evidence type="ECO:0000256" key="7">
    <source>
        <dbReference type="ARBA" id="ARBA00023136"/>
    </source>
</evidence>
<accession>A0A1H1WLL0</accession>
<evidence type="ECO:0000256" key="1">
    <source>
        <dbReference type="ARBA" id="ARBA00004651"/>
    </source>
</evidence>
<evidence type="ECO:0000256" key="6">
    <source>
        <dbReference type="ARBA" id="ARBA00022989"/>
    </source>
</evidence>
<evidence type="ECO:0000313" key="9">
    <source>
        <dbReference type="EMBL" id="SDS97069.1"/>
    </source>
</evidence>
<keyword evidence="10" id="KW-1185">Reference proteome</keyword>
<evidence type="ECO:0000256" key="3">
    <source>
        <dbReference type="ARBA" id="ARBA00022670"/>
    </source>
</evidence>
<dbReference type="GO" id="GO:0008233">
    <property type="term" value="F:peptidase activity"/>
    <property type="evidence" value="ECO:0007669"/>
    <property type="project" value="UniProtKB-KW"/>
</dbReference>